<proteinExistence type="predicted"/>
<gene>
    <name evidence="1" type="ORF">P245_25805</name>
</gene>
<evidence type="ECO:0000313" key="2">
    <source>
        <dbReference type="Proteomes" id="UP000029567"/>
    </source>
</evidence>
<dbReference type="EMBL" id="AWTN01000148">
    <property type="protein sequence ID" value="KGG83043.1"/>
    <property type="molecule type" value="Genomic_DNA"/>
</dbReference>
<reference evidence="1 2" key="1">
    <citation type="submission" date="2013-09" db="EMBL/GenBank/DDBJ databases">
        <title>High correlation between genotypes and phenotypes of environmental bacteria Comamonas testosteroni strains.</title>
        <authorList>
            <person name="Liu L."/>
            <person name="Zhu W."/>
            <person name="Xia X."/>
            <person name="Xu B."/>
            <person name="Luo M."/>
            <person name="Wang G."/>
        </authorList>
    </citation>
    <scope>NUCLEOTIDE SEQUENCE [LARGE SCALE GENOMIC DNA]</scope>
    <source>
        <strain evidence="1 2">JL14</strain>
    </source>
</reference>
<sequence length="113" mass="12124">MPGRAMDNNWTDQLLPKVPGILGSAGALMWMQGTWPRKAAMLVLGIAASNYGTPDFVQATGLSEGLGGFVVGMFSMTAADWVFRAWDQFALGPLLNEWVRKRLGLPPKDGGTA</sequence>
<name>A0A0E3BDL1_9BURK</name>
<dbReference type="Proteomes" id="UP000029567">
    <property type="component" value="Unassembled WGS sequence"/>
</dbReference>
<comment type="caution">
    <text evidence="1">The sequence shown here is derived from an EMBL/GenBank/DDBJ whole genome shotgun (WGS) entry which is preliminary data.</text>
</comment>
<organism evidence="1 2">
    <name type="scientific">Comamonas thiooxydans</name>
    <dbReference type="NCBI Taxonomy" id="363952"/>
    <lineage>
        <taxon>Bacteria</taxon>
        <taxon>Pseudomonadati</taxon>
        <taxon>Pseudomonadota</taxon>
        <taxon>Betaproteobacteria</taxon>
        <taxon>Burkholderiales</taxon>
        <taxon>Comamonadaceae</taxon>
        <taxon>Comamonas</taxon>
    </lineage>
</organism>
<dbReference type="AlphaFoldDB" id="A0A0E3BDL1"/>
<protein>
    <submittedName>
        <fullName evidence="1">Uncharacterized protein</fullName>
    </submittedName>
</protein>
<evidence type="ECO:0000313" key="1">
    <source>
        <dbReference type="EMBL" id="KGG83043.1"/>
    </source>
</evidence>
<accession>A0A0E3BDL1</accession>